<evidence type="ECO:0000256" key="2">
    <source>
        <dbReference type="SAM" id="SignalP"/>
    </source>
</evidence>
<gene>
    <name evidence="4" type="ORF">IEG06_11985</name>
</gene>
<proteinExistence type="predicted"/>
<reference evidence="4 5" key="1">
    <citation type="submission" date="2020-09" db="EMBL/GenBank/DDBJ databases">
        <title>Bacillus nautilus sp. nov., Chryseoglobus crepusculi sp. nov, and Psychrobacter noctis sp. nov., isolated from deep-sea sponges from the equatorial Atlantic.</title>
        <authorList>
            <person name="Stennett H.L."/>
            <person name="Williams S.E."/>
        </authorList>
    </citation>
    <scope>NUCLEOTIDE SEQUENCE [LARGE SCALE GENOMIC DNA]</scope>
    <source>
        <strain evidence="4 5">28M-24</strain>
    </source>
</reference>
<dbReference type="InterPro" id="IPR026444">
    <property type="entry name" value="Secre_tail"/>
</dbReference>
<comment type="caution">
    <text evidence="4">The sequence shown here is derived from an EMBL/GenBank/DDBJ whole genome shotgun (WGS) entry which is preliminary data.</text>
</comment>
<dbReference type="NCBIfam" id="TIGR04183">
    <property type="entry name" value="Por_Secre_tail"/>
    <property type="match status" value="1"/>
</dbReference>
<protein>
    <submittedName>
        <fullName evidence="4">T9SS type A sorting domain-containing protein</fullName>
    </submittedName>
</protein>
<sequence>MKNKLLFLILLLPSLIMSQVGNGFENTPGVTFDAVSNACQYFDTNTTTAHTLTNYNATCGLVYVTEASSGTTLGYSIVLDPTTPNGPVGFSDGDYFGVATSASIQSELGFAPPEGTQAFFMDDVDGTVTMTFDQVNLVGTNPQFSMQYFLDDTNWDILDFFRVTIQFSDCASPTLTLIDTTTETNGIDDLPGLQGSWQSLSADLSANAACKAQLVIEFSSNSGVEQLALDAITFIPGLTLNTQSFDLDAALSVYPNPSNGQITIKNNGIALEAVTVSDINGRVIKTIDLNNITTSTVLDLSTDLTSGLYFVTITSGKGNLVKKVIIK</sequence>
<dbReference type="EMBL" id="JACXXH010000006">
    <property type="protein sequence ID" value="MBD3864173.1"/>
    <property type="molecule type" value="Genomic_DNA"/>
</dbReference>
<dbReference type="RefSeq" id="WP_191101565.1">
    <property type="nucleotide sequence ID" value="NZ_JACXXH010000006.1"/>
</dbReference>
<keyword evidence="5" id="KW-1185">Reference proteome</keyword>
<keyword evidence="1 2" id="KW-0732">Signal</keyword>
<feature type="domain" description="Secretion system C-terminal sorting" evidence="3">
    <location>
        <begin position="253"/>
        <end position="326"/>
    </location>
</feature>
<name>A0ABR8M0W9_9FLAO</name>
<dbReference type="Pfam" id="PF18962">
    <property type="entry name" value="Por_Secre_tail"/>
    <property type="match status" value="1"/>
</dbReference>
<organism evidence="4 5">
    <name type="scientific">Olleya marilimosa</name>
    <dbReference type="NCBI Taxonomy" id="272164"/>
    <lineage>
        <taxon>Bacteria</taxon>
        <taxon>Pseudomonadati</taxon>
        <taxon>Bacteroidota</taxon>
        <taxon>Flavobacteriia</taxon>
        <taxon>Flavobacteriales</taxon>
        <taxon>Flavobacteriaceae</taxon>
    </lineage>
</organism>
<evidence type="ECO:0000259" key="3">
    <source>
        <dbReference type="Pfam" id="PF18962"/>
    </source>
</evidence>
<accession>A0ABR8M0W9</accession>
<evidence type="ECO:0000313" key="4">
    <source>
        <dbReference type="EMBL" id="MBD3864173.1"/>
    </source>
</evidence>
<feature type="chain" id="PRO_5046855746" evidence="2">
    <location>
        <begin position="24"/>
        <end position="327"/>
    </location>
</feature>
<feature type="signal peptide" evidence="2">
    <location>
        <begin position="1"/>
        <end position="23"/>
    </location>
</feature>
<evidence type="ECO:0000256" key="1">
    <source>
        <dbReference type="ARBA" id="ARBA00022729"/>
    </source>
</evidence>
<evidence type="ECO:0000313" key="5">
    <source>
        <dbReference type="Proteomes" id="UP000627521"/>
    </source>
</evidence>
<dbReference type="Proteomes" id="UP000627521">
    <property type="component" value="Unassembled WGS sequence"/>
</dbReference>